<evidence type="ECO:0000256" key="3">
    <source>
        <dbReference type="ARBA" id="ARBA00023134"/>
    </source>
</evidence>
<dbReference type="GO" id="GO:0005525">
    <property type="term" value="F:GTP binding"/>
    <property type="evidence" value="ECO:0007669"/>
    <property type="project" value="UniProtKB-KW"/>
</dbReference>
<evidence type="ECO:0000256" key="1">
    <source>
        <dbReference type="ARBA" id="ARBA00022741"/>
    </source>
</evidence>
<comment type="caution">
    <text evidence="6">The sequence shown here is derived from an EMBL/GenBank/DDBJ whole genome shotgun (WGS) entry which is preliminary data.</text>
</comment>
<evidence type="ECO:0000259" key="5">
    <source>
        <dbReference type="Pfam" id="PF22740"/>
    </source>
</evidence>
<dbReference type="PANTHER" id="PTHR30448:SF0">
    <property type="entry name" value="RNASE ADAPTER PROTEIN RAPZ"/>
    <property type="match status" value="1"/>
</dbReference>
<dbReference type="Pfam" id="PF22740">
    <property type="entry name" value="PapZ_C"/>
    <property type="match status" value="1"/>
</dbReference>
<dbReference type="PANTHER" id="PTHR30448">
    <property type="entry name" value="RNASE ADAPTER PROTEIN RAPZ"/>
    <property type="match status" value="1"/>
</dbReference>
<gene>
    <name evidence="6" type="ORF">OBE_10601</name>
</gene>
<evidence type="ECO:0000313" key="6">
    <source>
        <dbReference type="EMBL" id="EKC57302.1"/>
    </source>
</evidence>
<feature type="domain" description="RapZ-like N-terminal" evidence="4">
    <location>
        <begin position="2"/>
        <end position="109"/>
    </location>
</feature>
<name>K1S9D2_9ZZZZ</name>
<accession>K1S9D2</accession>
<protein>
    <submittedName>
        <fullName evidence="6">ATPase, P-loop-containing</fullName>
    </submittedName>
</protein>
<dbReference type="InterPro" id="IPR005337">
    <property type="entry name" value="RapZ-like"/>
</dbReference>
<dbReference type="EMBL" id="AJWZ01007298">
    <property type="protein sequence ID" value="EKC57302.1"/>
    <property type="molecule type" value="Genomic_DNA"/>
</dbReference>
<organism evidence="6">
    <name type="scientific">human gut metagenome</name>
    <dbReference type="NCBI Taxonomy" id="408170"/>
    <lineage>
        <taxon>unclassified sequences</taxon>
        <taxon>metagenomes</taxon>
        <taxon>organismal metagenomes</taxon>
    </lineage>
</organism>
<keyword evidence="2" id="KW-0067">ATP-binding</keyword>
<proteinExistence type="predicted"/>
<feature type="domain" description="RapZ C-terminal" evidence="5">
    <location>
        <begin position="116"/>
        <end position="149"/>
    </location>
</feature>
<dbReference type="GO" id="GO:0005524">
    <property type="term" value="F:ATP binding"/>
    <property type="evidence" value="ECO:0007669"/>
    <property type="project" value="UniProtKB-KW"/>
</dbReference>
<sequence>MKRVAVVVDVRGNEKFEEMCSQIEHFKMHYENVKVLFFDAMTDRLVVRYKETRRRHPLSDKLKDGSVLSAVELERELLLPIKRTADYNIDTTYMSNKQLRERIMSMFMEDTSQSITLTFMSFGFKYGIPLEADLIMDVRCLPNSFLHSRTQTSYRT</sequence>
<dbReference type="AlphaFoldDB" id="K1S9D2"/>
<dbReference type="InterPro" id="IPR053930">
    <property type="entry name" value="RapZ-like_N"/>
</dbReference>
<reference evidence="6" key="1">
    <citation type="journal article" date="2013" name="Environ. Microbiol.">
        <title>Microbiota from the distal guts of lean and obese adolescents exhibit partial functional redundancy besides clear differences in community structure.</title>
        <authorList>
            <person name="Ferrer M."/>
            <person name="Ruiz A."/>
            <person name="Lanza F."/>
            <person name="Haange S.B."/>
            <person name="Oberbach A."/>
            <person name="Till H."/>
            <person name="Bargiela R."/>
            <person name="Campoy C."/>
            <person name="Segura M.T."/>
            <person name="Richter M."/>
            <person name="von Bergen M."/>
            <person name="Seifert J."/>
            <person name="Suarez A."/>
        </authorList>
    </citation>
    <scope>NUCLEOTIDE SEQUENCE</scope>
</reference>
<evidence type="ECO:0000256" key="2">
    <source>
        <dbReference type="ARBA" id="ARBA00022840"/>
    </source>
</evidence>
<dbReference type="InterPro" id="IPR053931">
    <property type="entry name" value="RapZ_C"/>
</dbReference>
<dbReference type="Pfam" id="PF03668">
    <property type="entry name" value="RapZ-like_N"/>
    <property type="match status" value="1"/>
</dbReference>
<keyword evidence="1" id="KW-0547">Nucleotide-binding</keyword>
<evidence type="ECO:0000259" key="4">
    <source>
        <dbReference type="Pfam" id="PF03668"/>
    </source>
</evidence>
<keyword evidence="3" id="KW-0342">GTP-binding</keyword>